<feature type="compositionally biased region" description="Polar residues" evidence="1">
    <location>
        <begin position="96"/>
        <end position="120"/>
    </location>
</feature>
<feature type="region of interest" description="Disordered" evidence="1">
    <location>
        <begin position="445"/>
        <end position="474"/>
    </location>
</feature>
<accession>A0A8J5NUW3</accession>
<feature type="compositionally biased region" description="Polar residues" evidence="1">
    <location>
        <begin position="65"/>
        <end position="74"/>
    </location>
</feature>
<sequence>MTNMTQGNTQQGAARQQQNQPFMAQNGNAFQFNNLQQQQLFAQFMQNQNGLGQMQQSQNLNQNQMTGGFTSPSDNTNNNTNSGSPMVVGPHHFNPQRAQNSSSTPNMASGNPSFESFTQSQTPFMSTSQNQFLGNMQDSVMGNAQMPLMNDLSMQPPFFPTPPMGNVQTPFMSNTQASAMNDSQGFVQQMSGLRATAPSFTPAQNSPVPQQSAVSMANMQSNMTPQMHAHMQQLEMRINQQQAIINSMMMRQSGSSAQSNSQHGPALQMQPTLQTQQRMQQRNQTPTTQGPSPRASTPGTPAAQASSTQPRPVPSSVTQDPIAQFLSVQSPIAQTSTNEPVAAQSPTAVSPTTESSSSQGGNTMRAAPALNANPNSMTERGSGVTQRDSSLTQVSRVMSTNLAMNPRTRLLPQDVRPHAPAPPQHKLQEFLVDGSLKVIIPNLFGDQPSTAQTSPTQNSSAEEPSTPASSNGFSSFEDWSKAPVYAPGLFAPRRSDGPEKLTPKEKKLREAEDNGEQIFPSKRRVVRIDPEDPRLIRDENGLPITPEGDGYNIYYLPGPKKLDAAELNRMLIEIRAEKKTAMDEAAKTGEPIQNSKSTKRNRKSKATRQTRVLKTPSENIVNNKRRKSTTTNNSTPNVAGDAQLATTLGAQPSLNNGHIAQASNDLFTVQSNTALPAQFAGGDAFDQQPSMSLFPPQVILDSDFTQSFTAGITQAPTTGGDLTLQLAQESSFTSQTTNEQPTANFLGNDFTSQPSNPSDDSALQPTEDFTNTNDHSFEIPADLDPMFVDTRNTPYEDLPLDTEPFSQFSSTQSGSPQSPSTPVSDSGAAKTLDHDLSAVAAWLVGHSEDSSAVTSQDQLAQIEVNASMPHIVDPSLSVPVLDIFKTCQPDLSLRDKDTLSEPFDEISMFPQDDEQGTQLRKVSNELDRPLPEQADITVFFADVPNPYNRDLDAERAGLIERFRAGGELNYTDRSVLMLIAGIDSSIDVDAVNRQTAGVTEGMSPADIPAFSDDVPLDIFASLEDLPENNLQDPNATTGNDNTMFPVAGCSDFNSSNATGPASTWPPAAPNVSLADMPYSPVVASQETQGAPLQPPQGPKFHPQGPYNNLFGDGVFLNPAVLNQTTTTTLPTSKTTTNTTKTGNNKRKAGEDASAAPKKKARTKKAPVPQLALPQCEVRFGPGAQQ</sequence>
<comment type="caution">
    <text evidence="2">The sequence shown here is derived from an EMBL/GenBank/DDBJ whole genome shotgun (WGS) entry which is preliminary data.</text>
</comment>
<feature type="compositionally biased region" description="Polar residues" evidence="1">
    <location>
        <begin position="372"/>
        <end position="391"/>
    </location>
</feature>
<protein>
    <submittedName>
        <fullName evidence="2">Uncharacterized protein</fullName>
    </submittedName>
</protein>
<feature type="region of interest" description="Disordered" evidence="1">
    <location>
        <begin position="1125"/>
        <end position="1185"/>
    </location>
</feature>
<dbReference type="EMBL" id="JAELUQ010000010">
    <property type="protein sequence ID" value="KAG7407745.1"/>
    <property type="molecule type" value="Genomic_DNA"/>
</dbReference>
<feature type="compositionally biased region" description="Polar residues" evidence="1">
    <location>
        <begin position="447"/>
        <end position="457"/>
    </location>
</feature>
<evidence type="ECO:0000256" key="1">
    <source>
        <dbReference type="SAM" id="MobiDB-lite"/>
    </source>
</evidence>
<feature type="compositionally biased region" description="Low complexity" evidence="1">
    <location>
        <begin position="458"/>
        <end position="471"/>
    </location>
</feature>
<dbReference type="Proteomes" id="UP000694050">
    <property type="component" value="Unassembled WGS sequence"/>
</dbReference>
<feature type="region of interest" description="Disordered" evidence="1">
    <location>
        <begin position="62"/>
        <end position="120"/>
    </location>
</feature>
<proteinExistence type="predicted"/>
<feature type="region of interest" description="Disordered" evidence="1">
    <location>
        <begin position="730"/>
        <end position="829"/>
    </location>
</feature>
<feature type="region of interest" description="Disordered" evidence="1">
    <location>
        <begin position="1082"/>
        <end position="1111"/>
    </location>
</feature>
<organism evidence="2 3">
    <name type="scientific">Fusarium oxysporum f. sp. rapae</name>
    <dbReference type="NCBI Taxonomy" id="485398"/>
    <lineage>
        <taxon>Eukaryota</taxon>
        <taxon>Fungi</taxon>
        <taxon>Dikarya</taxon>
        <taxon>Ascomycota</taxon>
        <taxon>Pezizomycotina</taxon>
        <taxon>Sordariomycetes</taxon>
        <taxon>Hypocreomycetidae</taxon>
        <taxon>Hypocreales</taxon>
        <taxon>Nectriaceae</taxon>
        <taxon>Fusarium</taxon>
        <taxon>Fusarium oxysporum species complex</taxon>
    </lineage>
</organism>
<feature type="compositionally biased region" description="Polar residues" evidence="1">
    <location>
        <begin position="609"/>
        <end position="621"/>
    </location>
</feature>
<feature type="compositionally biased region" description="Low complexity" evidence="1">
    <location>
        <begin position="804"/>
        <end position="824"/>
    </location>
</feature>
<feature type="compositionally biased region" description="Polar residues" evidence="1">
    <location>
        <begin position="251"/>
        <end position="263"/>
    </location>
</feature>
<feature type="region of interest" description="Disordered" evidence="1">
    <location>
        <begin position="333"/>
        <end position="391"/>
    </location>
</feature>
<dbReference type="AlphaFoldDB" id="A0A8J5NUW3"/>
<feature type="compositionally biased region" description="Polar residues" evidence="1">
    <location>
        <begin position="290"/>
        <end position="318"/>
    </location>
</feature>
<reference evidence="2" key="1">
    <citation type="submission" date="2021-04" db="EMBL/GenBank/DDBJ databases">
        <title>First draft genome resource for Brassicaceae pathogens Fusarium oxysporum f. sp. raphani and Fusarium oxysporum f. sp. rapae.</title>
        <authorList>
            <person name="Asai S."/>
        </authorList>
    </citation>
    <scope>NUCLEOTIDE SEQUENCE</scope>
    <source>
        <strain evidence="2">Tf1208</strain>
    </source>
</reference>
<feature type="compositionally biased region" description="Polar residues" evidence="1">
    <location>
        <begin position="730"/>
        <end position="774"/>
    </location>
</feature>
<gene>
    <name evidence="2" type="ORF">Forpe1208_v013005</name>
</gene>
<feature type="region of interest" description="Disordered" evidence="1">
    <location>
        <begin position="487"/>
        <end position="522"/>
    </location>
</feature>
<feature type="compositionally biased region" description="Basic and acidic residues" evidence="1">
    <location>
        <begin position="493"/>
        <end position="512"/>
    </location>
</feature>
<feature type="region of interest" description="Disordered" evidence="1">
    <location>
        <begin position="583"/>
        <end position="639"/>
    </location>
</feature>
<feature type="compositionally biased region" description="Polar residues" evidence="1">
    <location>
        <begin position="333"/>
        <end position="362"/>
    </location>
</feature>
<feature type="compositionally biased region" description="Basic residues" evidence="1">
    <location>
        <begin position="597"/>
        <end position="608"/>
    </location>
</feature>
<evidence type="ECO:0000313" key="2">
    <source>
        <dbReference type="EMBL" id="KAG7407745.1"/>
    </source>
</evidence>
<feature type="compositionally biased region" description="Low complexity" evidence="1">
    <location>
        <begin position="267"/>
        <end position="289"/>
    </location>
</feature>
<evidence type="ECO:0000313" key="3">
    <source>
        <dbReference type="Proteomes" id="UP000694050"/>
    </source>
</evidence>
<feature type="region of interest" description="Disordered" evidence="1">
    <location>
        <begin position="251"/>
        <end position="318"/>
    </location>
</feature>
<feature type="compositionally biased region" description="Low complexity" evidence="1">
    <location>
        <begin position="1125"/>
        <end position="1142"/>
    </location>
</feature>
<name>A0A8J5NUW3_FUSOX</name>